<dbReference type="Gene3D" id="3.40.50.150">
    <property type="entry name" value="Vaccinia Virus protein VP39"/>
    <property type="match status" value="1"/>
</dbReference>
<dbReference type="GO" id="GO:0006400">
    <property type="term" value="P:tRNA modification"/>
    <property type="evidence" value="ECO:0007669"/>
    <property type="project" value="UniProtKB-ARBA"/>
</dbReference>
<evidence type="ECO:0000313" key="7">
    <source>
        <dbReference type="Proteomes" id="UP000694925"/>
    </source>
</evidence>
<evidence type="ECO:0000256" key="1">
    <source>
        <dbReference type="ARBA" id="ARBA00001954"/>
    </source>
</evidence>
<dbReference type="InterPro" id="IPR005123">
    <property type="entry name" value="Oxoglu/Fe-dep_dioxygenase_dom"/>
</dbReference>
<keyword evidence="5" id="KW-0694">RNA-binding</keyword>
<dbReference type="SUPFAM" id="SSF51197">
    <property type="entry name" value="Clavaminate synthase-like"/>
    <property type="match status" value="1"/>
</dbReference>
<organism evidence="7 8">
    <name type="scientific">Ceratina calcarata</name>
    <dbReference type="NCBI Taxonomy" id="156304"/>
    <lineage>
        <taxon>Eukaryota</taxon>
        <taxon>Metazoa</taxon>
        <taxon>Ecdysozoa</taxon>
        <taxon>Arthropoda</taxon>
        <taxon>Hexapoda</taxon>
        <taxon>Insecta</taxon>
        <taxon>Pterygota</taxon>
        <taxon>Neoptera</taxon>
        <taxon>Endopterygota</taxon>
        <taxon>Hymenoptera</taxon>
        <taxon>Apocrita</taxon>
        <taxon>Aculeata</taxon>
        <taxon>Apoidea</taxon>
        <taxon>Anthophila</taxon>
        <taxon>Apidae</taxon>
        <taxon>Ceratina</taxon>
        <taxon>Zadontomerus</taxon>
    </lineage>
</organism>
<evidence type="ECO:0000256" key="5">
    <source>
        <dbReference type="ARBA" id="ARBA00022884"/>
    </source>
</evidence>
<dbReference type="InterPro" id="IPR012677">
    <property type="entry name" value="Nucleotide-bd_a/b_plait_sf"/>
</dbReference>
<dbReference type="InterPro" id="IPR037151">
    <property type="entry name" value="AlkB-like_sf"/>
</dbReference>
<dbReference type="GO" id="GO:0008175">
    <property type="term" value="F:tRNA methyltransferase activity"/>
    <property type="evidence" value="ECO:0007669"/>
    <property type="project" value="UniProtKB-ARBA"/>
</dbReference>
<dbReference type="Gene3D" id="3.30.70.330">
    <property type="match status" value="1"/>
</dbReference>
<feature type="domain" description="Fe2OG dioxygenase" evidence="6">
    <location>
        <begin position="220"/>
        <end position="324"/>
    </location>
</feature>
<dbReference type="AlphaFoldDB" id="A0AAJ7N6M7"/>
<dbReference type="Gene3D" id="2.60.120.590">
    <property type="entry name" value="Alpha-ketoglutarate-dependent dioxygenase AlkB-like"/>
    <property type="match status" value="1"/>
</dbReference>
<dbReference type="SUPFAM" id="SSF53335">
    <property type="entry name" value="S-adenosyl-L-methionine-dependent methyltransferases"/>
    <property type="match status" value="1"/>
</dbReference>
<dbReference type="PANTHER" id="PTHR13069:SF21">
    <property type="entry name" value="ALKYLATED DNA REPAIR PROTEIN ALKB HOMOLOG 8"/>
    <property type="match status" value="1"/>
</dbReference>
<dbReference type="InterPro" id="IPR029063">
    <property type="entry name" value="SAM-dependent_MTases_sf"/>
</dbReference>
<gene>
    <name evidence="8" type="primary">LOC108625041</name>
</gene>
<evidence type="ECO:0000259" key="6">
    <source>
        <dbReference type="PROSITE" id="PS51471"/>
    </source>
</evidence>
<keyword evidence="2" id="KW-0489">Methyltransferase</keyword>
<dbReference type="Pfam" id="PF08241">
    <property type="entry name" value="Methyltransf_11"/>
    <property type="match status" value="1"/>
</dbReference>
<comment type="cofactor">
    <cofactor evidence="1">
        <name>Fe(2+)</name>
        <dbReference type="ChEBI" id="CHEBI:29033"/>
    </cofactor>
</comment>
<dbReference type="RefSeq" id="XP_017880229.1">
    <property type="nucleotide sequence ID" value="XM_018024740.2"/>
</dbReference>
<dbReference type="CDD" id="cd02440">
    <property type="entry name" value="AdoMet_MTases"/>
    <property type="match status" value="1"/>
</dbReference>
<protein>
    <submittedName>
        <fullName evidence="8">Alkylated DNA repair protein alkB homolog 8</fullName>
    </submittedName>
</protein>
<sequence>MTIITASSTCQFRKSLVMEGKLTKKSHRKQKRAHHRLLRDMNIKCCDNPTQYIMICNAGLVTGLQRQTLKDVIEPLVTDYHLIMPPNKSYCFIKFNSIDDATCIYNKIHGNVKINEQTRLYATFTESVPESNESLFSDLPPGLKLIENCITEEQERILLDTINWSNEESSDLKHRKVKHFGYEFQYSSNNVDADKPIAPIPDDYQFLKDVLKTHHEVPYDYDQLTINHYLPGQGIPPHIDTHSAFEDSILSLSLGSACIMDFKRENEKTSVLLPPRSLLIMSGEARYAWTHGICPRHNDVVKTKNGITTQSRATRVSFTFRKIHRGNCRCSFPNHCDTKRTTTLIDNKIAPVIENSYVHDVYDKISNHFDETRHKRWPNVSKFLLGLKIGDILLDVGCGNGKYLYEEEHIFKIGCDRSCNLMKICRSKNFEVLLSDCLCLPYKDNSLDAVICIAVIHHLSTYERRRQAIFELARVLRPGGRCLIYVWAREQEKDSIQTAYLRYNSGKREEAVCIQKLTEFGVTLPVHENRTNFTSNDMLVPWKRKGGGNFLRFYHVFQENELSQLCSEVPQFAIEEVYYDQGNWCVVLEKKQNG</sequence>
<dbReference type="InterPro" id="IPR051422">
    <property type="entry name" value="AlkB_tRNA_MeTrf/Diox"/>
</dbReference>
<dbReference type="KEGG" id="ccal:108625041"/>
<dbReference type="GeneID" id="108625041"/>
<keyword evidence="4" id="KW-0862">Zinc</keyword>
<dbReference type="SUPFAM" id="SSF54928">
    <property type="entry name" value="RNA-binding domain, RBD"/>
    <property type="match status" value="1"/>
</dbReference>
<evidence type="ECO:0000256" key="4">
    <source>
        <dbReference type="ARBA" id="ARBA00022833"/>
    </source>
</evidence>
<dbReference type="Proteomes" id="UP000694925">
    <property type="component" value="Unplaced"/>
</dbReference>
<keyword evidence="3" id="KW-0808">Transferase</keyword>
<accession>A0AAJ7N6M7</accession>
<evidence type="ECO:0000313" key="8">
    <source>
        <dbReference type="RefSeq" id="XP_017880229.1"/>
    </source>
</evidence>
<keyword evidence="7" id="KW-1185">Reference proteome</keyword>
<dbReference type="PROSITE" id="PS51471">
    <property type="entry name" value="FE2OG_OXY"/>
    <property type="match status" value="1"/>
</dbReference>
<dbReference type="Pfam" id="PF13532">
    <property type="entry name" value="2OG-FeII_Oxy_2"/>
    <property type="match status" value="1"/>
</dbReference>
<evidence type="ECO:0000256" key="2">
    <source>
        <dbReference type="ARBA" id="ARBA00022603"/>
    </source>
</evidence>
<dbReference type="GO" id="GO:0003723">
    <property type="term" value="F:RNA binding"/>
    <property type="evidence" value="ECO:0007669"/>
    <property type="project" value="UniProtKB-KW"/>
</dbReference>
<dbReference type="PANTHER" id="PTHR13069">
    <property type="entry name" value="ALKYLATED DNA REPAIR PROTEIN ALKB HOMOLOG 8"/>
    <property type="match status" value="1"/>
</dbReference>
<dbReference type="GO" id="GO:0032259">
    <property type="term" value="P:methylation"/>
    <property type="evidence" value="ECO:0007669"/>
    <property type="project" value="UniProtKB-KW"/>
</dbReference>
<dbReference type="InterPro" id="IPR027450">
    <property type="entry name" value="AlkB-like"/>
</dbReference>
<dbReference type="InterPro" id="IPR013216">
    <property type="entry name" value="Methyltransf_11"/>
</dbReference>
<name>A0AAJ7N6M7_9HYME</name>
<evidence type="ECO:0000256" key="3">
    <source>
        <dbReference type="ARBA" id="ARBA00022679"/>
    </source>
</evidence>
<proteinExistence type="predicted"/>
<dbReference type="GO" id="GO:0008757">
    <property type="term" value="F:S-adenosylmethionine-dependent methyltransferase activity"/>
    <property type="evidence" value="ECO:0007669"/>
    <property type="project" value="InterPro"/>
</dbReference>
<dbReference type="InterPro" id="IPR035979">
    <property type="entry name" value="RBD_domain_sf"/>
</dbReference>
<reference evidence="8" key="1">
    <citation type="submission" date="2025-08" db="UniProtKB">
        <authorList>
            <consortium name="RefSeq"/>
        </authorList>
    </citation>
    <scope>IDENTIFICATION</scope>
    <source>
        <tissue evidence="8">Whole body</tissue>
    </source>
</reference>